<accession>A0A8K0T1Q7</accession>
<reference evidence="1" key="1">
    <citation type="journal article" date="2021" name="Nat. Commun.">
        <title>Genetic determinants of endophytism in the Arabidopsis root mycobiome.</title>
        <authorList>
            <person name="Mesny F."/>
            <person name="Miyauchi S."/>
            <person name="Thiergart T."/>
            <person name="Pickel B."/>
            <person name="Atanasova L."/>
            <person name="Karlsson M."/>
            <person name="Huettel B."/>
            <person name="Barry K.W."/>
            <person name="Haridas S."/>
            <person name="Chen C."/>
            <person name="Bauer D."/>
            <person name="Andreopoulos W."/>
            <person name="Pangilinan J."/>
            <person name="LaButti K."/>
            <person name="Riley R."/>
            <person name="Lipzen A."/>
            <person name="Clum A."/>
            <person name="Drula E."/>
            <person name="Henrissat B."/>
            <person name="Kohler A."/>
            <person name="Grigoriev I.V."/>
            <person name="Martin F.M."/>
            <person name="Hacquard S."/>
        </authorList>
    </citation>
    <scope>NUCLEOTIDE SEQUENCE</scope>
    <source>
        <strain evidence="1">MPI-CAGE-CH-0235</strain>
    </source>
</reference>
<protein>
    <submittedName>
        <fullName evidence="1">Uncharacterized protein</fullName>
    </submittedName>
</protein>
<gene>
    <name evidence="1" type="ORF">B0I35DRAFT_427188</name>
</gene>
<comment type="caution">
    <text evidence="1">The sequence shown here is derived from an EMBL/GenBank/DDBJ whole genome shotgun (WGS) entry which is preliminary data.</text>
</comment>
<sequence length="430" mass="47421">MAADNLVIFYNDFIDSDNLAAALALARATNKRAATRVVWILEPRQVSLGLDMTPDQIARCKALLQKYFASRGNPFKLLLGGLLDQHDVDSISDIDAEERSLLQLAVKPAYGPKEDAQLHGNLMAWDFAECLAGWSYTSSTEVFVDLDTLEEIENPVNLNMHHHEELINRDEDELATYQRIMQQSYPQRVDSLRGWYRECIASKQKARNPHVSVQSLQFEKLCQDVAKATNVRFFGGSSLRILRKFIDAGVAPRIQCNIQAGSSDLSANLFPTQFNIALNKKAAKFVLGHHTEFKSFTIVPSQTAQSITYSVLGLQGNGGLRLGKRILGFNCRESPLAIASKNVTIEKNYSDKAYSMPDLTAFLCALVPGYMGCKTGFVEIMAQDETLLLHPSDSGIPIYDMGGSKSLSSSEASGLLWALQYGNPDAVAVG</sequence>
<proteinExistence type="predicted"/>
<dbReference type="Proteomes" id="UP000813444">
    <property type="component" value="Unassembled WGS sequence"/>
</dbReference>
<evidence type="ECO:0000313" key="2">
    <source>
        <dbReference type="Proteomes" id="UP000813444"/>
    </source>
</evidence>
<dbReference type="EMBL" id="JAGPNK010000004">
    <property type="protein sequence ID" value="KAH7323143.1"/>
    <property type="molecule type" value="Genomic_DNA"/>
</dbReference>
<dbReference type="AlphaFoldDB" id="A0A8K0T1Q7"/>
<evidence type="ECO:0000313" key="1">
    <source>
        <dbReference type="EMBL" id="KAH7323143.1"/>
    </source>
</evidence>
<keyword evidence="2" id="KW-1185">Reference proteome</keyword>
<organism evidence="1 2">
    <name type="scientific">Stachybotrys elegans</name>
    <dbReference type="NCBI Taxonomy" id="80388"/>
    <lineage>
        <taxon>Eukaryota</taxon>
        <taxon>Fungi</taxon>
        <taxon>Dikarya</taxon>
        <taxon>Ascomycota</taxon>
        <taxon>Pezizomycotina</taxon>
        <taxon>Sordariomycetes</taxon>
        <taxon>Hypocreomycetidae</taxon>
        <taxon>Hypocreales</taxon>
        <taxon>Stachybotryaceae</taxon>
        <taxon>Stachybotrys</taxon>
    </lineage>
</organism>
<dbReference type="OrthoDB" id="10266018at2759"/>
<name>A0A8K0T1Q7_9HYPO</name>